<dbReference type="SMART" id="SM00471">
    <property type="entry name" value="HDc"/>
    <property type="match status" value="1"/>
</dbReference>
<dbReference type="RefSeq" id="WP_149611214.1">
    <property type="nucleotide sequence ID" value="NZ_VTUX01000004.1"/>
</dbReference>
<gene>
    <name evidence="2" type="ORF">F0M18_09590</name>
</gene>
<dbReference type="EMBL" id="VTUX01000004">
    <property type="protein sequence ID" value="KAA1191779.1"/>
    <property type="molecule type" value="Genomic_DNA"/>
</dbReference>
<name>A0A5B0X100_9GAMM</name>
<dbReference type="PANTHER" id="PTHR43155:SF2">
    <property type="entry name" value="CYCLIC DI-GMP PHOSPHODIESTERASE PA4108"/>
    <property type="match status" value="1"/>
</dbReference>
<accession>A0A5B0X100</accession>
<reference evidence="2 3" key="1">
    <citation type="submission" date="2019-09" db="EMBL/GenBank/DDBJ databases">
        <authorList>
            <person name="Chen X.-Y."/>
        </authorList>
    </citation>
    <scope>NUCLEOTIDE SEQUENCE [LARGE SCALE GENOMIC DNA]</scope>
    <source>
        <strain evidence="2 3">NY5</strain>
    </source>
</reference>
<dbReference type="SUPFAM" id="SSF109604">
    <property type="entry name" value="HD-domain/PDEase-like"/>
    <property type="match status" value="1"/>
</dbReference>
<dbReference type="Pfam" id="PF11871">
    <property type="entry name" value="DUF3391"/>
    <property type="match status" value="1"/>
</dbReference>
<evidence type="ECO:0000313" key="2">
    <source>
        <dbReference type="EMBL" id="KAA1191779.1"/>
    </source>
</evidence>
<feature type="domain" description="HD-GYP" evidence="1">
    <location>
        <begin position="129"/>
        <end position="325"/>
    </location>
</feature>
<sequence length="395" mass="44249">MRLVKIPAASLEPGMFVVELDRPWLETPFALQGFVVRDPADAHYVSRYVEHVYVDAEYKAQRRFTSLDTAPTFENEAKRDRLELKADMAEARVCFDNAGQALDRVFASLRAGRGTDIEVVQDSINPLIESVFRNQEAVGALLRLKESGDYRFEHGISMAAWASILGRQIGLHKDELETLALGCAMCDIGMTRLPADLLMQEGALSSDQKRIIRAHPIVGSELVSESTRISFEVLAIIENHHERMDGSGYPRGVRGGAIPLLARIAGLVDTYDAMIKPRPWAPARTSHEAVLELLDGKGTQFQDSLVEQFIQAIGLFPTGTLVELNTHEVAIVSRQNDTRRLKPEIVVVLDSEKVRKDPLEIVDLANQDRESPMERWIIRELLPGSYDVNSEEYFI</sequence>
<comment type="caution">
    <text evidence="2">The sequence shown here is derived from an EMBL/GenBank/DDBJ whole genome shotgun (WGS) entry which is preliminary data.</text>
</comment>
<dbReference type="GO" id="GO:0008081">
    <property type="term" value="F:phosphoric diester hydrolase activity"/>
    <property type="evidence" value="ECO:0007669"/>
    <property type="project" value="UniProtKB-ARBA"/>
</dbReference>
<dbReference type="Pfam" id="PF13487">
    <property type="entry name" value="HD_5"/>
    <property type="match status" value="1"/>
</dbReference>
<evidence type="ECO:0000313" key="3">
    <source>
        <dbReference type="Proteomes" id="UP000323708"/>
    </source>
</evidence>
<dbReference type="PROSITE" id="PS51832">
    <property type="entry name" value="HD_GYP"/>
    <property type="match status" value="1"/>
</dbReference>
<evidence type="ECO:0000259" key="1">
    <source>
        <dbReference type="PROSITE" id="PS51832"/>
    </source>
</evidence>
<dbReference type="PANTHER" id="PTHR43155">
    <property type="entry name" value="CYCLIC DI-GMP PHOSPHODIESTERASE PA4108-RELATED"/>
    <property type="match status" value="1"/>
</dbReference>
<keyword evidence="3" id="KW-1185">Reference proteome</keyword>
<dbReference type="Proteomes" id="UP000323708">
    <property type="component" value="Unassembled WGS sequence"/>
</dbReference>
<dbReference type="InterPro" id="IPR003607">
    <property type="entry name" value="HD/PDEase_dom"/>
</dbReference>
<dbReference type="Gene3D" id="1.10.3210.10">
    <property type="entry name" value="Hypothetical protein af1432"/>
    <property type="match status" value="1"/>
</dbReference>
<organism evidence="2 3">
    <name type="scientific">Pseudohalioglobus sediminis</name>
    <dbReference type="NCBI Taxonomy" id="2606449"/>
    <lineage>
        <taxon>Bacteria</taxon>
        <taxon>Pseudomonadati</taxon>
        <taxon>Pseudomonadota</taxon>
        <taxon>Gammaproteobacteria</taxon>
        <taxon>Cellvibrionales</taxon>
        <taxon>Halieaceae</taxon>
        <taxon>Pseudohalioglobus</taxon>
    </lineage>
</organism>
<dbReference type="InterPro" id="IPR037522">
    <property type="entry name" value="HD_GYP_dom"/>
</dbReference>
<dbReference type="AlphaFoldDB" id="A0A5B0X100"/>
<dbReference type="InterPro" id="IPR021812">
    <property type="entry name" value="DUF3391"/>
</dbReference>
<proteinExistence type="predicted"/>
<dbReference type="CDD" id="cd00077">
    <property type="entry name" value="HDc"/>
    <property type="match status" value="1"/>
</dbReference>
<protein>
    <submittedName>
        <fullName evidence="2">DUF3391 domain-containing protein</fullName>
    </submittedName>
</protein>